<accession>A0A098ED97</accession>
<evidence type="ECO:0000313" key="1">
    <source>
        <dbReference type="EMBL" id="CEG13000.1"/>
    </source>
</evidence>
<sequence>MGSAPNLFFVAIYKIRMLFINTNYVLGHYQKFDILFKKANSGLSHQ</sequence>
<proteinExistence type="predicted"/>
<organism evidence="1">
    <name type="scientific">groundwater metagenome</name>
    <dbReference type="NCBI Taxonomy" id="717931"/>
    <lineage>
        <taxon>unclassified sequences</taxon>
        <taxon>metagenomes</taxon>
        <taxon>ecological metagenomes</taxon>
    </lineage>
</organism>
<name>A0A098ED97_9ZZZZ</name>
<gene>
    <name evidence="1" type="ORF">MSIBF_A3060009</name>
</gene>
<reference evidence="1" key="1">
    <citation type="submission" date="2014-09" db="EMBL/GenBank/DDBJ databases">
        <authorList>
            <person name="Probst J Alexander"/>
        </authorList>
    </citation>
    <scope>NUCLEOTIDE SEQUENCE</scope>
</reference>
<dbReference type="EMBL" id="CCXY01000231">
    <property type="protein sequence ID" value="CEG13000.1"/>
    <property type="molecule type" value="Genomic_DNA"/>
</dbReference>
<protein>
    <submittedName>
        <fullName evidence="1">Uncharacterized protein</fullName>
    </submittedName>
</protein>
<dbReference type="AlphaFoldDB" id="A0A098ED97"/>